<dbReference type="SUPFAM" id="SSF53474">
    <property type="entry name" value="alpha/beta-Hydrolases"/>
    <property type="match status" value="1"/>
</dbReference>
<comment type="similarity">
    <text evidence="1">Belongs to the putative lipase ROG1 family.</text>
</comment>
<dbReference type="InterPro" id="IPR007751">
    <property type="entry name" value="DUF676_lipase-like"/>
</dbReference>
<evidence type="ECO:0000256" key="2">
    <source>
        <dbReference type="SAM" id="MobiDB-lite"/>
    </source>
</evidence>
<comment type="caution">
    <text evidence="4">The sequence shown here is derived from an EMBL/GenBank/DDBJ whole genome shotgun (WGS) entry which is preliminary data.</text>
</comment>
<keyword evidence="5" id="KW-1185">Reference proteome</keyword>
<dbReference type="Proteomes" id="UP001303115">
    <property type="component" value="Unassembled WGS sequence"/>
</dbReference>
<evidence type="ECO:0000313" key="5">
    <source>
        <dbReference type="Proteomes" id="UP001303115"/>
    </source>
</evidence>
<gene>
    <name evidence="4" type="ORF">C8A01DRAFT_41494</name>
</gene>
<evidence type="ECO:0000259" key="3">
    <source>
        <dbReference type="Pfam" id="PF05057"/>
    </source>
</evidence>
<evidence type="ECO:0000256" key="1">
    <source>
        <dbReference type="ARBA" id="ARBA00007920"/>
    </source>
</evidence>
<dbReference type="EMBL" id="MU854654">
    <property type="protein sequence ID" value="KAK4032074.1"/>
    <property type="molecule type" value="Genomic_DNA"/>
</dbReference>
<keyword evidence="4" id="KW-0378">Hydrolase</keyword>
<proteinExistence type="inferred from homology"/>
<dbReference type="Pfam" id="PF05057">
    <property type="entry name" value="DUF676"/>
    <property type="match status" value="1"/>
</dbReference>
<dbReference type="PANTHER" id="PTHR48182">
    <property type="entry name" value="PROTEIN SERAC1"/>
    <property type="match status" value="1"/>
</dbReference>
<dbReference type="AlphaFoldDB" id="A0AAN6P5D2"/>
<dbReference type="Gene3D" id="3.40.50.1820">
    <property type="entry name" value="alpha/beta hydrolase"/>
    <property type="match status" value="1"/>
</dbReference>
<reference evidence="5" key="1">
    <citation type="journal article" date="2023" name="Mol. Phylogenet. Evol.">
        <title>Genome-scale phylogeny and comparative genomics of the fungal order Sordariales.</title>
        <authorList>
            <person name="Hensen N."/>
            <person name="Bonometti L."/>
            <person name="Westerberg I."/>
            <person name="Brannstrom I.O."/>
            <person name="Guillou S."/>
            <person name="Cros-Aarteil S."/>
            <person name="Calhoun S."/>
            <person name="Haridas S."/>
            <person name="Kuo A."/>
            <person name="Mondo S."/>
            <person name="Pangilinan J."/>
            <person name="Riley R."/>
            <person name="LaButti K."/>
            <person name="Andreopoulos B."/>
            <person name="Lipzen A."/>
            <person name="Chen C."/>
            <person name="Yan M."/>
            <person name="Daum C."/>
            <person name="Ng V."/>
            <person name="Clum A."/>
            <person name="Steindorff A."/>
            <person name="Ohm R.A."/>
            <person name="Martin F."/>
            <person name="Silar P."/>
            <person name="Natvig D.O."/>
            <person name="Lalanne C."/>
            <person name="Gautier V."/>
            <person name="Ament-Velasquez S.L."/>
            <person name="Kruys A."/>
            <person name="Hutchinson M.I."/>
            <person name="Powell A.J."/>
            <person name="Barry K."/>
            <person name="Miller A.N."/>
            <person name="Grigoriev I.V."/>
            <person name="Debuchy R."/>
            <person name="Gladieux P."/>
            <person name="Hiltunen Thoren M."/>
            <person name="Johannesson H."/>
        </authorList>
    </citation>
    <scope>NUCLEOTIDE SEQUENCE [LARGE SCALE GENOMIC DNA]</scope>
    <source>
        <strain evidence="5">CBS 284.82</strain>
    </source>
</reference>
<organism evidence="4 5">
    <name type="scientific">Parachaetomium inaequale</name>
    <dbReference type="NCBI Taxonomy" id="2588326"/>
    <lineage>
        <taxon>Eukaryota</taxon>
        <taxon>Fungi</taxon>
        <taxon>Dikarya</taxon>
        <taxon>Ascomycota</taxon>
        <taxon>Pezizomycotina</taxon>
        <taxon>Sordariomycetes</taxon>
        <taxon>Sordariomycetidae</taxon>
        <taxon>Sordariales</taxon>
        <taxon>Chaetomiaceae</taxon>
        <taxon>Parachaetomium</taxon>
    </lineage>
</organism>
<accession>A0AAN6P5D2</accession>
<dbReference type="GO" id="GO:0016787">
    <property type="term" value="F:hydrolase activity"/>
    <property type="evidence" value="ECO:0007669"/>
    <property type="project" value="UniProtKB-KW"/>
</dbReference>
<dbReference type="InterPro" id="IPR029058">
    <property type="entry name" value="AB_hydrolase_fold"/>
</dbReference>
<evidence type="ECO:0000313" key="4">
    <source>
        <dbReference type="EMBL" id="KAK4032074.1"/>
    </source>
</evidence>
<feature type="region of interest" description="Disordered" evidence="2">
    <location>
        <begin position="356"/>
        <end position="378"/>
    </location>
</feature>
<feature type="compositionally biased region" description="Basic and acidic residues" evidence="2">
    <location>
        <begin position="356"/>
        <end position="367"/>
    </location>
</feature>
<sequence>MTTNSTTVTNYDKNNQGLFVLDPPHSKWERQYGAPDLDVVAVHGLNGDCFLTWTSGSSKAEKATWLNDHLLYKLPRTRVMTFGYNASIVGNTSVAGIRDNARKLLTLLRDKREDDGTRRRPIVFIGHSLGGIIIKQALRTARNEPRFVDIADCTKGIVFFGTPHRGTDAANWGQLIASIKTASFGARPRFDWFKMLRPNSVDLMNVSEDFRPLATQYALVSFIEDNPYGKWGVIVEKHSAVLELPHEEQFIISGDHSTMCKFSNTAPDHARFDTVWRAIKHAAQGPDTSTTVEIRATYNKNNAPRQMAGNYDPAIVKRGAPGSGPALVTARLEGPGYGNGQGMLPWQDVRGGGKERVVAGKGQRWEETVEEWPNEGWK</sequence>
<name>A0AAN6P5D2_9PEZI</name>
<dbReference type="InterPro" id="IPR052374">
    <property type="entry name" value="SERAC1"/>
</dbReference>
<dbReference type="PANTHER" id="PTHR48182:SF3">
    <property type="entry name" value="DUF676 DOMAIN-CONTAINING PROTEIN"/>
    <property type="match status" value="1"/>
</dbReference>
<protein>
    <submittedName>
        <fullName evidence="4">Alpha/Beta hydrolase protein</fullName>
    </submittedName>
</protein>
<feature type="compositionally biased region" description="Acidic residues" evidence="2">
    <location>
        <begin position="368"/>
        <end position="378"/>
    </location>
</feature>
<feature type="domain" description="DUF676" evidence="3">
    <location>
        <begin position="39"/>
        <end position="167"/>
    </location>
</feature>